<keyword evidence="1" id="KW-0472">Membrane</keyword>
<evidence type="ECO:0000256" key="1">
    <source>
        <dbReference type="SAM" id="Phobius"/>
    </source>
</evidence>
<accession>A0A1E3LTA7</accession>
<reference evidence="2 3" key="1">
    <citation type="submission" date="2016-08" db="EMBL/GenBank/DDBJ databases">
        <title>Draft genome of the agarase producing Sphingomonas sp. MCT13.</title>
        <authorList>
            <person name="D'Andrea M.M."/>
            <person name="Rossolini G.M."/>
            <person name="Thaller M.C."/>
        </authorList>
    </citation>
    <scope>NUCLEOTIDE SEQUENCE [LARGE SCALE GENOMIC DNA]</scope>
    <source>
        <strain evidence="2 3">MCT13</strain>
    </source>
</reference>
<dbReference type="Proteomes" id="UP000094487">
    <property type="component" value="Unassembled WGS sequence"/>
</dbReference>
<organism evidence="2 3">
    <name type="scientific">Sphingomonas turrisvirgatae</name>
    <dbReference type="NCBI Taxonomy" id="1888892"/>
    <lineage>
        <taxon>Bacteria</taxon>
        <taxon>Pseudomonadati</taxon>
        <taxon>Pseudomonadota</taxon>
        <taxon>Alphaproteobacteria</taxon>
        <taxon>Sphingomonadales</taxon>
        <taxon>Sphingomonadaceae</taxon>
        <taxon>Sphingomonas</taxon>
    </lineage>
</organism>
<comment type="caution">
    <text evidence="2">The sequence shown here is derived from an EMBL/GenBank/DDBJ whole genome shotgun (WGS) entry which is preliminary data.</text>
</comment>
<dbReference type="AlphaFoldDB" id="A0A1E3LTA7"/>
<proteinExistence type="predicted"/>
<gene>
    <name evidence="2" type="ORF">BFL28_08230</name>
</gene>
<dbReference type="RefSeq" id="WP_069322246.1">
    <property type="nucleotide sequence ID" value="NZ_MDDS01000086.1"/>
</dbReference>
<protein>
    <submittedName>
        <fullName evidence="2">Uncharacterized protein</fullName>
    </submittedName>
</protein>
<dbReference type="OrthoDB" id="7909078at2"/>
<name>A0A1E3LTA7_9SPHN</name>
<keyword evidence="1" id="KW-1133">Transmembrane helix</keyword>
<sequence>MKDSAHDLPQGIATRHFEGRGGQWNWLSLALLSALMLAALLGAFGGGKSRPLVTQAAAARLEVTVPRRIRNGEFFEMRIRIEAKQPIGRAVLVVPASLWRDMTINTMIPAPSEETAQRGEFRFDYGELKAGETLDIKVDGQINPPLFAGTRGTIALADDDRTLASVPLDIRVLP</sequence>
<dbReference type="STRING" id="1888892.BFL28_08230"/>
<dbReference type="EMBL" id="MDDS01000086">
    <property type="protein sequence ID" value="ODP36060.1"/>
    <property type="molecule type" value="Genomic_DNA"/>
</dbReference>
<keyword evidence="1" id="KW-0812">Transmembrane</keyword>
<evidence type="ECO:0000313" key="2">
    <source>
        <dbReference type="EMBL" id="ODP36060.1"/>
    </source>
</evidence>
<feature type="transmembrane region" description="Helical" evidence="1">
    <location>
        <begin position="24"/>
        <end position="44"/>
    </location>
</feature>
<keyword evidence="3" id="KW-1185">Reference proteome</keyword>
<evidence type="ECO:0000313" key="3">
    <source>
        <dbReference type="Proteomes" id="UP000094487"/>
    </source>
</evidence>